<feature type="transmembrane region" description="Helical" evidence="11">
    <location>
        <begin position="125"/>
        <end position="148"/>
    </location>
</feature>
<dbReference type="SMART" id="SM01091">
    <property type="entry name" value="CorC_HlyC"/>
    <property type="match status" value="1"/>
</dbReference>
<evidence type="ECO:0000256" key="7">
    <source>
        <dbReference type="ARBA" id="ARBA00023122"/>
    </source>
</evidence>
<feature type="transmembrane region" description="Helical" evidence="11">
    <location>
        <begin position="154"/>
        <end position="172"/>
    </location>
</feature>
<feature type="transmembrane region" description="Helical" evidence="11">
    <location>
        <begin position="46"/>
        <end position="68"/>
    </location>
</feature>
<keyword evidence="5" id="KW-0677">Repeat</keyword>
<feature type="transmembrane region" description="Helical" evidence="11">
    <location>
        <begin position="88"/>
        <end position="105"/>
    </location>
</feature>
<feature type="transmembrane region" description="Helical" evidence="11">
    <location>
        <begin position="12"/>
        <end position="34"/>
    </location>
</feature>
<proteinExistence type="inferred from homology"/>
<keyword evidence="3" id="KW-1003">Cell membrane</keyword>
<feature type="transmembrane region" description="Helical" evidence="11">
    <location>
        <begin position="213"/>
        <end position="233"/>
    </location>
</feature>
<evidence type="ECO:0000256" key="11">
    <source>
        <dbReference type="SAM" id="Phobius"/>
    </source>
</evidence>
<dbReference type="InterPro" id="IPR016169">
    <property type="entry name" value="FAD-bd_PCMH_sub2"/>
</dbReference>
<dbReference type="Pfam" id="PF03471">
    <property type="entry name" value="CorC_HlyC"/>
    <property type="match status" value="1"/>
</dbReference>
<dbReference type="EMBL" id="AP024590">
    <property type="protein sequence ID" value="BCU54920.1"/>
    <property type="molecule type" value="Genomic_DNA"/>
</dbReference>
<dbReference type="Pfam" id="PF03741">
    <property type="entry name" value="TerC"/>
    <property type="match status" value="1"/>
</dbReference>
<comment type="similarity">
    <text evidence="2">Belongs to the UPF0053 family.</text>
</comment>
<dbReference type="GO" id="GO:0005886">
    <property type="term" value="C:plasma membrane"/>
    <property type="evidence" value="ECO:0007669"/>
    <property type="project" value="UniProtKB-SubCell"/>
</dbReference>
<dbReference type="Pfam" id="PF00571">
    <property type="entry name" value="CBS"/>
    <property type="match status" value="2"/>
</dbReference>
<sequence>MEWIADPSIWAGLFTLIVIELVLGIDNLVFIAILAEKLPPAQRDRARVTGLILAMLMRLVLLASISWLVTLTTPLFSVRSLSFSARDLIMLFGGFFLLFKATVELNERLEGKDSDNPTQRRGAKFWAVVTQIVILDAVFSLDSVITAVGMVDHLAVMMAAVIIAISLMLLASKALTRFVNNHPTIVILCLSFLLMIGFSLIAEGFGYHIPKGYLYAAIGFSVMIEALNQLAIFNRRRFLFADNTLRQRTTEAVMRLLSGRKEDAELDVETASMLADHDNAQIFKPQERMMIERVLNLNQRTVSSIMTSRHDIEHIDLTAPEEVIRELLDKNQHTRVVVTGGDEQEDLLGVVHILDLLQQALRGEPLNLNVLVRQPLVFPEGLPLLQALEQFRNARTHFAFVVDEFGSVEGVVTLSDVMETIAGNLPNEVEEIDARHDIQKNADGSWTANGHMPLEDLVQFVPLPLDDKREYHTIAGLLMEYLQRIPQVGEEVQVGDYRLITLQVESHRVQKVQIVPLHKESEMDYEV</sequence>
<dbReference type="InterPro" id="IPR005170">
    <property type="entry name" value="Transptr-assoc_dom"/>
</dbReference>
<keyword evidence="7 10" id="KW-0129">CBS domain</keyword>
<dbReference type="InterPro" id="IPR044751">
    <property type="entry name" value="Ion_transp-like_CBS"/>
</dbReference>
<dbReference type="Gene3D" id="3.10.580.10">
    <property type="entry name" value="CBS-domain"/>
    <property type="match status" value="1"/>
</dbReference>
<dbReference type="SUPFAM" id="SSF54631">
    <property type="entry name" value="CBS-domain pair"/>
    <property type="match status" value="1"/>
</dbReference>
<evidence type="ECO:0000259" key="12">
    <source>
        <dbReference type="PROSITE" id="PS51371"/>
    </source>
</evidence>
<dbReference type="FunFam" id="3.30.465.10:FF:000007">
    <property type="entry name" value="TerC family inner membrane protein"/>
    <property type="match status" value="1"/>
</dbReference>
<evidence type="ECO:0000256" key="4">
    <source>
        <dbReference type="ARBA" id="ARBA00022692"/>
    </source>
</evidence>
<dbReference type="InterPro" id="IPR000644">
    <property type="entry name" value="CBS_dom"/>
</dbReference>
<feature type="domain" description="CBS" evidence="12">
    <location>
        <begin position="371"/>
        <end position="429"/>
    </location>
</feature>
<accession>A0AA86IP10</accession>
<evidence type="ECO:0000256" key="1">
    <source>
        <dbReference type="ARBA" id="ARBA00004651"/>
    </source>
</evidence>
<evidence type="ECO:0000313" key="14">
    <source>
        <dbReference type="Proteomes" id="UP000682928"/>
    </source>
</evidence>
<evidence type="ECO:0000313" key="13">
    <source>
        <dbReference type="EMBL" id="BCU54920.1"/>
    </source>
</evidence>
<dbReference type="PANTHER" id="PTHR22777">
    <property type="entry name" value="HEMOLYSIN-RELATED"/>
    <property type="match status" value="1"/>
</dbReference>
<keyword evidence="8 11" id="KW-0472">Membrane</keyword>
<dbReference type="PANTHER" id="PTHR22777:SF30">
    <property type="entry name" value="UPF0053 PROTEIN YEGH"/>
    <property type="match status" value="1"/>
</dbReference>
<dbReference type="Gene3D" id="3.30.465.10">
    <property type="match status" value="1"/>
</dbReference>
<dbReference type="GO" id="GO:0050660">
    <property type="term" value="F:flavin adenine dinucleotide binding"/>
    <property type="evidence" value="ECO:0007669"/>
    <property type="project" value="InterPro"/>
</dbReference>
<organism evidence="13 14">
    <name type="scientific">Enterobacter kobei</name>
    <dbReference type="NCBI Taxonomy" id="208224"/>
    <lineage>
        <taxon>Bacteria</taxon>
        <taxon>Pseudomonadati</taxon>
        <taxon>Pseudomonadota</taxon>
        <taxon>Gammaproteobacteria</taxon>
        <taxon>Enterobacterales</taxon>
        <taxon>Enterobacteriaceae</taxon>
        <taxon>Enterobacter</taxon>
        <taxon>Enterobacter cloacae complex</taxon>
    </lineage>
</organism>
<evidence type="ECO:0000256" key="6">
    <source>
        <dbReference type="ARBA" id="ARBA00022989"/>
    </source>
</evidence>
<reference evidence="13" key="1">
    <citation type="submission" date="2021-04" db="EMBL/GenBank/DDBJ databases">
        <title>Difference and commonality of drug resistance evolution in various bacteria. and drug sensitivity profiles.</title>
        <authorList>
            <person name="Maeda T."/>
            <person name="Shibai A."/>
            <person name="Kawada K."/>
            <person name="Kotani H."/>
            <person name="Tarusawa Y."/>
            <person name="Tanabe K."/>
            <person name="Furusawa C."/>
        </authorList>
    </citation>
    <scope>NUCLEOTIDE SEQUENCE</scope>
    <source>
        <strain evidence="13">JCM 8580</strain>
    </source>
</reference>
<dbReference type="InterPro" id="IPR046342">
    <property type="entry name" value="CBS_dom_sf"/>
</dbReference>
<keyword evidence="6 11" id="KW-1133">Transmembrane helix</keyword>
<gene>
    <name evidence="13" type="ORF">ENKO_15140</name>
</gene>
<dbReference type="CDD" id="cd04590">
    <property type="entry name" value="CBS_pair_CorC_HlyC_assoc"/>
    <property type="match status" value="1"/>
</dbReference>
<dbReference type="RefSeq" id="WP_088219123.1">
    <property type="nucleotide sequence ID" value="NZ_AP024590.1"/>
</dbReference>
<evidence type="ECO:0000256" key="5">
    <source>
        <dbReference type="ARBA" id="ARBA00022737"/>
    </source>
</evidence>
<dbReference type="AlphaFoldDB" id="A0AA86IP10"/>
<dbReference type="PROSITE" id="PS51371">
    <property type="entry name" value="CBS"/>
    <property type="match status" value="2"/>
</dbReference>
<evidence type="ECO:0000256" key="9">
    <source>
        <dbReference type="ARBA" id="ARBA00067323"/>
    </source>
</evidence>
<dbReference type="InterPro" id="IPR036318">
    <property type="entry name" value="FAD-bd_PCMH-like_sf"/>
</dbReference>
<dbReference type="FunFam" id="3.10.580.10:FF:000011">
    <property type="entry name" value="TerC family inner membrane protein"/>
    <property type="match status" value="1"/>
</dbReference>
<dbReference type="InterPro" id="IPR005496">
    <property type="entry name" value="Integral_membrane_TerC"/>
</dbReference>
<evidence type="ECO:0000256" key="3">
    <source>
        <dbReference type="ARBA" id="ARBA00022475"/>
    </source>
</evidence>
<keyword evidence="4 11" id="KW-0812">Transmembrane</keyword>
<feature type="transmembrane region" description="Helical" evidence="11">
    <location>
        <begin position="184"/>
        <end position="207"/>
    </location>
</feature>
<name>A0AA86IP10_9ENTR</name>
<dbReference type="SUPFAM" id="SSF56176">
    <property type="entry name" value="FAD-binding/transporter-associated domain-like"/>
    <property type="match status" value="1"/>
</dbReference>
<protein>
    <recommendedName>
        <fullName evidence="9">UPF0053 protein YegH</fullName>
    </recommendedName>
</protein>
<evidence type="ECO:0000256" key="10">
    <source>
        <dbReference type="PROSITE-ProRule" id="PRU00703"/>
    </source>
</evidence>
<evidence type="ECO:0000256" key="2">
    <source>
        <dbReference type="ARBA" id="ARBA00006337"/>
    </source>
</evidence>
<dbReference type="Proteomes" id="UP000682928">
    <property type="component" value="Chromosome"/>
</dbReference>
<evidence type="ECO:0000256" key="8">
    <source>
        <dbReference type="ARBA" id="ARBA00023136"/>
    </source>
</evidence>
<feature type="domain" description="CBS" evidence="12">
    <location>
        <begin position="306"/>
        <end position="366"/>
    </location>
</feature>
<comment type="subcellular location">
    <subcellularLocation>
        <location evidence="1">Cell membrane</location>
        <topology evidence="1">Multi-pass membrane protein</topology>
    </subcellularLocation>
</comment>